<evidence type="ECO:0000256" key="1">
    <source>
        <dbReference type="SAM" id="MobiDB-lite"/>
    </source>
</evidence>
<dbReference type="Proteomes" id="UP000608024">
    <property type="component" value="Unassembled WGS sequence"/>
</dbReference>
<gene>
    <name evidence="2" type="ORF">GCM10018785_45040</name>
</gene>
<dbReference type="AlphaFoldDB" id="A0A918ZUZ5"/>
<proteinExistence type="predicted"/>
<feature type="region of interest" description="Disordered" evidence="1">
    <location>
        <begin position="23"/>
        <end position="48"/>
    </location>
</feature>
<protein>
    <submittedName>
        <fullName evidence="2">Uncharacterized protein</fullName>
    </submittedName>
</protein>
<dbReference type="RefSeq" id="WP_190137836.1">
    <property type="nucleotide sequence ID" value="NZ_BNBT01000074.1"/>
</dbReference>
<reference evidence="2" key="1">
    <citation type="journal article" date="2014" name="Int. J. Syst. Evol. Microbiol.">
        <title>Complete genome sequence of Corynebacterium casei LMG S-19264T (=DSM 44701T), isolated from a smear-ripened cheese.</title>
        <authorList>
            <consortium name="US DOE Joint Genome Institute (JGI-PGF)"/>
            <person name="Walter F."/>
            <person name="Albersmeier A."/>
            <person name="Kalinowski J."/>
            <person name="Ruckert C."/>
        </authorList>
    </citation>
    <scope>NUCLEOTIDE SEQUENCE</scope>
    <source>
        <strain evidence="2">JCM 4784</strain>
    </source>
</reference>
<feature type="compositionally biased region" description="Basic residues" evidence="1">
    <location>
        <begin position="32"/>
        <end position="41"/>
    </location>
</feature>
<accession>A0A918ZUZ5</accession>
<evidence type="ECO:0000313" key="2">
    <source>
        <dbReference type="EMBL" id="GHE71781.1"/>
    </source>
</evidence>
<keyword evidence="3" id="KW-1185">Reference proteome</keyword>
<sequence length="110" mass="11449">MSGGETSGVDLVWVALRAAREAARRNGVGQKSKTKQRPVRTVRRDGREPMGLGAVIGEAGLLAAAGSADPTDPVAVAAVAAEVLDYRTTDITEAVRDADVVLERRVAPAL</sequence>
<comment type="caution">
    <text evidence="2">The sequence shown here is derived from an EMBL/GenBank/DDBJ whole genome shotgun (WGS) entry which is preliminary data.</text>
</comment>
<reference evidence="2" key="2">
    <citation type="submission" date="2020-09" db="EMBL/GenBank/DDBJ databases">
        <authorList>
            <person name="Sun Q."/>
            <person name="Ohkuma M."/>
        </authorList>
    </citation>
    <scope>NUCLEOTIDE SEQUENCE</scope>
    <source>
        <strain evidence="2">JCM 4784</strain>
    </source>
</reference>
<evidence type="ECO:0000313" key="3">
    <source>
        <dbReference type="Proteomes" id="UP000608024"/>
    </source>
</evidence>
<organism evidence="2 3">
    <name type="scientific">Streptomyces longispororuber</name>
    <dbReference type="NCBI Taxonomy" id="68230"/>
    <lineage>
        <taxon>Bacteria</taxon>
        <taxon>Bacillati</taxon>
        <taxon>Actinomycetota</taxon>
        <taxon>Actinomycetes</taxon>
        <taxon>Kitasatosporales</taxon>
        <taxon>Streptomycetaceae</taxon>
        <taxon>Streptomyces</taxon>
    </lineage>
</organism>
<dbReference type="EMBL" id="BNBT01000074">
    <property type="protein sequence ID" value="GHE71781.1"/>
    <property type="molecule type" value="Genomic_DNA"/>
</dbReference>
<name>A0A918ZUZ5_9ACTN</name>